<evidence type="ECO:0000313" key="2">
    <source>
        <dbReference type="EMBL" id="MBL0390764.1"/>
    </source>
</evidence>
<sequence>MQFGHKTMAVLVIALGGVIAGAYTLGRKAASPAAPQVAAAGSQQAMGGAPEGAPAGNVQAPAGHPPVAEGGAPPTEGKVKIDPNAKFVHFRVGNRNVKDILAEGDTVWVGTSGGVIRYNTKTDEYKLFDTRAGLLSNGVFHISRLDGKLAVGTYGGGLSLMDEATGKMETFNIPDGLGDAFVYDVLKTKNGDVWIATWSGVNRIKGGNLKDRTKWELHTVASTKGGLPNDWVYGLAEGKDGIVWLATEGGLARWVEGKWDNWNHAKGQGAPYEVVKDDLAFKNDPSKVSSHHARQKQEMGLQGIDTAYNPNYIVSLVAAKDGTVWAGTWGGGLAHFDGKQFRNYTVKDGLPGNHVFMLHQAKDGDLYVGTNAGVTKFRDDKFSAPLTTADGLFSNAVFSMDTGADGSLWVGSFGGVAHIGKK</sequence>
<accession>A0A936YY53</accession>
<dbReference type="InterPro" id="IPR011110">
    <property type="entry name" value="Reg_prop"/>
</dbReference>
<keyword evidence="3" id="KW-1185">Reference proteome</keyword>
<dbReference type="EMBL" id="JAEQNE010000001">
    <property type="protein sequence ID" value="MBL0390764.1"/>
    <property type="molecule type" value="Genomic_DNA"/>
</dbReference>
<dbReference type="Proteomes" id="UP000599109">
    <property type="component" value="Unassembled WGS sequence"/>
</dbReference>
<evidence type="ECO:0000313" key="3">
    <source>
        <dbReference type="Proteomes" id="UP000599109"/>
    </source>
</evidence>
<organism evidence="2 3">
    <name type="scientific">Ramlibacter monticola</name>
    <dbReference type="NCBI Taxonomy" id="1926872"/>
    <lineage>
        <taxon>Bacteria</taxon>
        <taxon>Pseudomonadati</taxon>
        <taxon>Pseudomonadota</taxon>
        <taxon>Betaproteobacteria</taxon>
        <taxon>Burkholderiales</taxon>
        <taxon>Comamonadaceae</taxon>
        <taxon>Ramlibacter</taxon>
    </lineage>
</organism>
<name>A0A936YY53_9BURK</name>
<feature type="region of interest" description="Disordered" evidence="1">
    <location>
        <begin position="42"/>
        <end position="76"/>
    </location>
</feature>
<evidence type="ECO:0000256" key="1">
    <source>
        <dbReference type="SAM" id="MobiDB-lite"/>
    </source>
</evidence>
<dbReference type="RefSeq" id="WP_201673344.1">
    <property type="nucleotide sequence ID" value="NZ_JAEQNE010000001.1"/>
</dbReference>
<dbReference type="InterPro" id="IPR015943">
    <property type="entry name" value="WD40/YVTN_repeat-like_dom_sf"/>
</dbReference>
<dbReference type="SUPFAM" id="SSF63829">
    <property type="entry name" value="Calcium-dependent phosphotriesterase"/>
    <property type="match status" value="1"/>
</dbReference>
<dbReference type="Gene3D" id="2.130.10.10">
    <property type="entry name" value="YVTN repeat-like/Quinoprotein amine dehydrogenase"/>
    <property type="match status" value="2"/>
</dbReference>
<reference evidence="2 3" key="1">
    <citation type="journal article" date="2017" name="Int. J. Syst. Evol. Microbiol.">
        <title>Ramlibacter monticola sp. nov., isolated from forest soil.</title>
        <authorList>
            <person name="Chaudhary D.K."/>
            <person name="Kim J."/>
        </authorList>
    </citation>
    <scope>NUCLEOTIDE SEQUENCE [LARGE SCALE GENOMIC DNA]</scope>
    <source>
        <strain evidence="2 3">KACC 19175</strain>
    </source>
</reference>
<feature type="compositionally biased region" description="Low complexity" evidence="1">
    <location>
        <begin position="42"/>
        <end position="56"/>
    </location>
</feature>
<dbReference type="Pfam" id="PF07494">
    <property type="entry name" value="Reg_prop"/>
    <property type="match status" value="4"/>
</dbReference>
<comment type="caution">
    <text evidence="2">The sequence shown here is derived from an EMBL/GenBank/DDBJ whole genome shotgun (WGS) entry which is preliminary data.</text>
</comment>
<proteinExistence type="predicted"/>
<dbReference type="AlphaFoldDB" id="A0A936YY53"/>
<gene>
    <name evidence="2" type="ORF">JJ685_06355</name>
</gene>
<protein>
    <submittedName>
        <fullName evidence="2">Regulator</fullName>
    </submittedName>
</protein>